<gene>
    <name evidence="2" type="ORF">HNAJ_LOCUS12611</name>
</gene>
<keyword evidence="3" id="KW-1185">Reference proteome</keyword>
<accession>A0A0R3TXN8</accession>
<dbReference type="WBParaSite" id="HNAJ_0001263301-mRNA-1">
    <property type="protein sequence ID" value="HNAJ_0001263301-mRNA-1"/>
    <property type="gene ID" value="HNAJ_0001263301"/>
</dbReference>
<proteinExistence type="predicted"/>
<sequence>MNSDYYSPVSSEKSEESCYCHCTSLGESSEHDSSQEIGQSSQLSRSVSSESSSLHTSVEVSNYRELDYELGKRERLRKGKECINKLLIEINELEALYCEIRENSQGSDIKMFVSPDENGGSNYISCSNSDEVESYKLPRDRGSRDGNEHNPRYIIHFDPEKEEVIEVYCKLDEFLETKYLRKKVKELEIALKLAKTSSSIDSSQSTTS</sequence>
<evidence type="ECO:0000313" key="2">
    <source>
        <dbReference type="EMBL" id="VDO13582.1"/>
    </source>
</evidence>
<dbReference type="Proteomes" id="UP000278807">
    <property type="component" value="Unassembled WGS sequence"/>
</dbReference>
<feature type="region of interest" description="Disordered" evidence="1">
    <location>
        <begin position="25"/>
        <end position="58"/>
    </location>
</feature>
<reference evidence="4" key="1">
    <citation type="submission" date="2017-02" db="UniProtKB">
        <authorList>
            <consortium name="WormBaseParasite"/>
        </authorList>
    </citation>
    <scope>IDENTIFICATION</scope>
</reference>
<reference evidence="2 3" key="2">
    <citation type="submission" date="2018-11" db="EMBL/GenBank/DDBJ databases">
        <authorList>
            <consortium name="Pathogen Informatics"/>
        </authorList>
    </citation>
    <scope>NUCLEOTIDE SEQUENCE [LARGE SCALE GENOMIC DNA]</scope>
</reference>
<dbReference type="EMBL" id="UZAE01014486">
    <property type="protein sequence ID" value="VDO13582.1"/>
    <property type="molecule type" value="Genomic_DNA"/>
</dbReference>
<evidence type="ECO:0000313" key="3">
    <source>
        <dbReference type="Proteomes" id="UP000278807"/>
    </source>
</evidence>
<evidence type="ECO:0000313" key="4">
    <source>
        <dbReference type="WBParaSite" id="HNAJ_0001263301-mRNA-1"/>
    </source>
</evidence>
<dbReference type="OrthoDB" id="10493138at2759"/>
<protein>
    <submittedName>
        <fullName evidence="2 4">Uncharacterized protein</fullName>
    </submittedName>
</protein>
<name>A0A0R3TXN8_RODNA</name>
<organism evidence="4">
    <name type="scientific">Rodentolepis nana</name>
    <name type="common">Dwarf tapeworm</name>
    <name type="synonym">Hymenolepis nana</name>
    <dbReference type="NCBI Taxonomy" id="102285"/>
    <lineage>
        <taxon>Eukaryota</taxon>
        <taxon>Metazoa</taxon>
        <taxon>Spiralia</taxon>
        <taxon>Lophotrochozoa</taxon>
        <taxon>Platyhelminthes</taxon>
        <taxon>Cestoda</taxon>
        <taxon>Eucestoda</taxon>
        <taxon>Cyclophyllidea</taxon>
        <taxon>Hymenolepididae</taxon>
        <taxon>Rodentolepis</taxon>
    </lineage>
</organism>
<feature type="compositionally biased region" description="Low complexity" evidence="1">
    <location>
        <begin position="39"/>
        <end position="58"/>
    </location>
</feature>
<dbReference type="AlphaFoldDB" id="A0A0R3TXN8"/>
<evidence type="ECO:0000256" key="1">
    <source>
        <dbReference type="SAM" id="MobiDB-lite"/>
    </source>
</evidence>